<dbReference type="Pfam" id="PF07730">
    <property type="entry name" value="HisKA_3"/>
    <property type="match status" value="1"/>
</dbReference>
<dbReference type="Proteomes" id="UP000579945">
    <property type="component" value="Unassembled WGS sequence"/>
</dbReference>
<dbReference type="Pfam" id="PF02518">
    <property type="entry name" value="HATPase_c"/>
    <property type="match status" value="1"/>
</dbReference>
<evidence type="ECO:0000256" key="1">
    <source>
        <dbReference type="ARBA" id="ARBA00022679"/>
    </source>
</evidence>
<keyword evidence="7" id="KW-1185">Reference proteome</keyword>
<dbReference type="InterPro" id="IPR003594">
    <property type="entry name" value="HATPase_dom"/>
</dbReference>
<evidence type="ECO:0000256" key="4">
    <source>
        <dbReference type="SAM" id="Phobius"/>
    </source>
</evidence>
<dbReference type="InterPro" id="IPR011712">
    <property type="entry name" value="Sig_transdc_His_kin_sub3_dim/P"/>
</dbReference>
<evidence type="ECO:0000259" key="5">
    <source>
        <dbReference type="SMART" id="SM00387"/>
    </source>
</evidence>
<evidence type="ECO:0000313" key="6">
    <source>
        <dbReference type="EMBL" id="MBB3726121.1"/>
    </source>
</evidence>
<dbReference type="Gene3D" id="3.30.565.10">
    <property type="entry name" value="Histidine kinase-like ATPase, C-terminal domain"/>
    <property type="match status" value="1"/>
</dbReference>
<dbReference type="InterPro" id="IPR036890">
    <property type="entry name" value="HATPase_C_sf"/>
</dbReference>
<keyword evidence="3" id="KW-0902">Two-component regulatory system</keyword>
<keyword evidence="4" id="KW-0472">Membrane</keyword>
<feature type="transmembrane region" description="Helical" evidence="4">
    <location>
        <begin position="60"/>
        <end position="84"/>
    </location>
</feature>
<protein>
    <submittedName>
        <fullName evidence="6">Signal transduction histidine kinase</fullName>
    </submittedName>
</protein>
<dbReference type="GO" id="GO:0000155">
    <property type="term" value="F:phosphorelay sensor kinase activity"/>
    <property type="evidence" value="ECO:0007669"/>
    <property type="project" value="InterPro"/>
</dbReference>
<feature type="transmembrane region" description="Helical" evidence="4">
    <location>
        <begin position="90"/>
        <end position="113"/>
    </location>
</feature>
<dbReference type="InterPro" id="IPR050482">
    <property type="entry name" value="Sensor_HK_TwoCompSys"/>
</dbReference>
<dbReference type="CDD" id="cd16917">
    <property type="entry name" value="HATPase_UhpB-NarQ-NarX-like"/>
    <property type="match status" value="1"/>
</dbReference>
<dbReference type="GO" id="GO:0046983">
    <property type="term" value="F:protein dimerization activity"/>
    <property type="evidence" value="ECO:0007669"/>
    <property type="project" value="InterPro"/>
</dbReference>
<name>A0A7W5UWP4_9ACTN</name>
<dbReference type="SMART" id="SM00387">
    <property type="entry name" value="HATPase_c"/>
    <property type="match status" value="1"/>
</dbReference>
<gene>
    <name evidence="6" type="ORF">FHR33_001981</name>
</gene>
<keyword evidence="4" id="KW-1133">Transmembrane helix</keyword>
<comment type="caution">
    <text evidence="6">The sequence shown here is derived from an EMBL/GenBank/DDBJ whole genome shotgun (WGS) entry which is preliminary data.</text>
</comment>
<evidence type="ECO:0000256" key="2">
    <source>
        <dbReference type="ARBA" id="ARBA00022777"/>
    </source>
</evidence>
<evidence type="ECO:0000313" key="7">
    <source>
        <dbReference type="Proteomes" id="UP000579945"/>
    </source>
</evidence>
<dbReference type="EMBL" id="JACIBV010000001">
    <property type="protein sequence ID" value="MBB3726121.1"/>
    <property type="molecule type" value="Genomic_DNA"/>
</dbReference>
<reference evidence="6 7" key="1">
    <citation type="submission" date="2020-08" db="EMBL/GenBank/DDBJ databases">
        <title>Sequencing the genomes of 1000 actinobacteria strains.</title>
        <authorList>
            <person name="Klenk H.-P."/>
        </authorList>
    </citation>
    <scope>NUCLEOTIDE SEQUENCE [LARGE SCALE GENOMIC DNA]</scope>
    <source>
        <strain evidence="6 7">DSM 44320</strain>
    </source>
</reference>
<keyword evidence="2 6" id="KW-0418">Kinase</keyword>
<feature type="domain" description="Histidine kinase/HSP90-like ATPase" evidence="5">
    <location>
        <begin position="483"/>
        <end position="574"/>
    </location>
</feature>
<proteinExistence type="predicted"/>
<sequence length="574" mass="59796">MGSRLTAGLLVALAAVSLTTGALLESGLPPPPSQLAFILLGLVTPALGWLLAVRRPFSPYGWLLLATAVFLGLGSLGVGIALAAGTPTGVPGWLAGLFAVYFGLNSIFVPLLFPEGRLPSRRWRPVAWISAGTISAHALGVVAAWPVSGPQSPPVSMTAAAVGALGQILSWVMAVIVLVGLVVRWRRSAVTERGQYAWMVAGAGANTLSFVALIVFLMGGDAGWGLVGMTGTLGSLPAAVGVAIVRHRLLDIRFGVRGSRLLFVFDVRPSVGDVLSSLGSAMEERPEPAALIGRLAASVRSALETTWAAVRLADGTRVVAGVEVGPPALVVPVRGGLGQLECGPRQHGRLTADDRRFLEALAVPAGLAIQSEGLAVRLVNAQEAERRRIERNIHDGVQQQLVALIAGLELARATGGGADLLTELREQARQTLTDLRELAAGIHPSALGQGGLVEAVEERCAKLPVPTKVSAGEGLRATRFSDEVEGAMYFTVSEAVANALKHAAATRIEVRLDREEGRLHARVVDDGRGFDPATTARRGLATLADRLDALGGGLEMQAAPGKGTQMTAWVPVDG</sequence>
<dbReference type="GeneID" id="95388501"/>
<dbReference type="GO" id="GO:0016020">
    <property type="term" value="C:membrane"/>
    <property type="evidence" value="ECO:0007669"/>
    <property type="project" value="InterPro"/>
</dbReference>
<feature type="transmembrane region" description="Helical" evidence="4">
    <location>
        <begin position="34"/>
        <end position="53"/>
    </location>
</feature>
<dbReference type="PANTHER" id="PTHR24421">
    <property type="entry name" value="NITRATE/NITRITE SENSOR PROTEIN NARX-RELATED"/>
    <property type="match status" value="1"/>
</dbReference>
<dbReference type="RefSeq" id="WP_183645615.1">
    <property type="nucleotide sequence ID" value="NZ_JACIBV010000001.1"/>
</dbReference>
<dbReference type="AlphaFoldDB" id="A0A7W5UWP4"/>
<keyword evidence="4" id="KW-0812">Transmembrane</keyword>
<feature type="transmembrane region" description="Helical" evidence="4">
    <location>
        <begin position="196"/>
        <end position="218"/>
    </location>
</feature>
<feature type="transmembrane region" description="Helical" evidence="4">
    <location>
        <begin position="125"/>
        <end position="147"/>
    </location>
</feature>
<feature type="transmembrane region" description="Helical" evidence="4">
    <location>
        <begin position="224"/>
        <end position="245"/>
    </location>
</feature>
<dbReference type="Gene3D" id="1.20.5.1930">
    <property type="match status" value="1"/>
</dbReference>
<feature type="transmembrane region" description="Helical" evidence="4">
    <location>
        <begin position="159"/>
        <end position="184"/>
    </location>
</feature>
<accession>A0A7W5UWP4</accession>
<evidence type="ECO:0000256" key="3">
    <source>
        <dbReference type="ARBA" id="ARBA00023012"/>
    </source>
</evidence>
<dbReference type="SUPFAM" id="SSF55874">
    <property type="entry name" value="ATPase domain of HSP90 chaperone/DNA topoisomerase II/histidine kinase"/>
    <property type="match status" value="1"/>
</dbReference>
<organism evidence="6 7">
    <name type="scientific">Nonomuraea dietziae</name>
    <dbReference type="NCBI Taxonomy" id="65515"/>
    <lineage>
        <taxon>Bacteria</taxon>
        <taxon>Bacillati</taxon>
        <taxon>Actinomycetota</taxon>
        <taxon>Actinomycetes</taxon>
        <taxon>Streptosporangiales</taxon>
        <taxon>Streptosporangiaceae</taxon>
        <taxon>Nonomuraea</taxon>
    </lineage>
</organism>
<keyword evidence="1" id="KW-0808">Transferase</keyword>